<evidence type="ECO:0000313" key="2">
    <source>
        <dbReference type="Proteomes" id="UP001215598"/>
    </source>
</evidence>
<comment type="caution">
    <text evidence="1">The sequence shown here is derived from an EMBL/GenBank/DDBJ whole genome shotgun (WGS) entry which is preliminary data.</text>
</comment>
<accession>A0AAD7N0U2</accession>
<gene>
    <name evidence="1" type="ORF">B0H16DRAFT_1694265</name>
</gene>
<dbReference type="EMBL" id="JARKIB010000102">
    <property type="protein sequence ID" value="KAJ7740627.1"/>
    <property type="molecule type" value="Genomic_DNA"/>
</dbReference>
<dbReference type="AlphaFoldDB" id="A0AAD7N0U2"/>
<sequence>MPPPLPQSMQNGLPILKASGKLRRRTNPSETQQLQKIIVHTRTMLATPSVEHLVAVSLKTTGIDLMCDEDPTKIEVTPEDLTRARSALQWVPQVELVEGLPEEAIVTSTPDDVHHPTQGKPIRVQLRAERAAQGHQDTAGYRRECAFVAWVLLHESMHHLVREYGCAPGNKMSPPHLRSVNKSMDVVWEGAGVRMPKGESRHWLEDCLPGGCIVHPTDIPYDDPLHPDVEVPAGLALKVRLV</sequence>
<proteinExistence type="predicted"/>
<evidence type="ECO:0000313" key="1">
    <source>
        <dbReference type="EMBL" id="KAJ7740627.1"/>
    </source>
</evidence>
<organism evidence="1 2">
    <name type="scientific">Mycena metata</name>
    <dbReference type="NCBI Taxonomy" id="1033252"/>
    <lineage>
        <taxon>Eukaryota</taxon>
        <taxon>Fungi</taxon>
        <taxon>Dikarya</taxon>
        <taxon>Basidiomycota</taxon>
        <taxon>Agaricomycotina</taxon>
        <taxon>Agaricomycetes</taxon>
        <taxon>Agaricomycetidae</taxon>
        <taxon>Agaricales</taxon>
        <taxon>Marasmiineae</taxon>
        <taxon>Mycenaceae</taxon>
        <taxon>Mycena</taxon>
    </lineage>
</organism>
<dbReference type="Proteomes" id="UP001215598">
    <property type="component" value="Unassembled WGS sequence"/>
</dbReference>
<keyword evidence="2" id="KW-1185">Reference proteome</keyword>
<reference evidence="1" key="1">
    <citation type="submission" date="2023-03" db="EMBL/GenBank/DDBJ databases">
        <title>Massive genome expansion in bonnet fungi (Mycena s.s.) driven by repeated elements and novel gene families across ecological guilds.</title>
        <authorList>
            <consortium name="Lawrence Berkeley National Laboratory"/>
            <person name="Harder C.B."/>
            <person name="Miyauchi S."/>
            <person name="Viragh M."/>
            <person name="Kuo A."/>
            <person name="Thoen E."/>
            <person name="Andreopoulos B."/>
            <person name="Lu D."/>
            <person name="Skrede I."/>
            <person name="Drula E."/>
            <person name="Henrissat B."/>
            <person name="Morin E."/>
            <person name="Kohler A."/>
            <person name="Barry K."/>
            <person name="LaButti K."/>
            <person name="Morin E."/>
            <person name="Salamov A."/>
            <person name="Lipzen A."/>
            <person name="Mereny Z."/>
            <person name="Hegedus B."/>
            <person name="Baldrian P."/>
            <person name="Stursova M."/>
            <person name="Weitz H."/>
            <person name="Taylor A."/>
            <person name="Grigoriev I.V."/>
            <person name="Nagy L.G."/>
            <person name="Martin F."/>
            <person name="Kauserud H."/>
        </authorList>
    </citation>
    <scope>NUCLEOTIDE SEQUENCE</scope>
    <source>
        <strain evidence="1">CBHHK182m</strain>
    </source>
</reference>
<name>A0AAD7N0U2_9AGAR</name>
<protein>
    <submittedName>
        <fullName evidence="1">Uncharacterized protein</fullName>
    </submittedName>
</protein>